<dbReference type="GeneID" id="19878358"/>
<name>L2GXM5_VAVCU</name>
<organism evidence="1 2">
    <name type="scientific">Vavraia culicis (isolate floridensis)</name>
    <name type="common">Microsporidian parasite</name>
    <dbReference type="NCBI Taxonomy" id="948595"/>
    <lineage>
        <taxon>Eukaryota</taxon>
        <taxon>Fungi</taxon>
        <taxon>Fungi incertae sedis</taxon>
        <taxon>Microsporidia</taxon>
        <taxon>Pleistophoridae</taxon>
        <taxon>Vavraia</taxon>
    </lineage>
</organism>
<sequence length="194" mass="22623">MISFVYVVLCGEQAEESNVIESIPSDYDKVKLQEFKDLINGFEVLESIYFEEKQPLKQDIYDENVVKKLEYYIGKFCRGTGEIIAFVDSLWNRLKCDITIKEQIKCALAQYTEHRSKLVNEKLEEYDLQNHASETRAQQQYPLLKTHFVPLKVATSALEGDLIIINYFVPLLFNLGTKQRKQTKNGNRLRKAHH</sequence>
<proteinExistence type="predicted"/>
<evidence type="ECO:0000313" key="2">
    <source>
        <dbReference type="Proteomes" id="UP000011081"/>
    </source>
</evidence>
<reference evidence="2" key="1">
    <citation type="submission" date="2011-03" db="EMBL/GenBank/DDBJ databases">
        <title>The genome sequence of Vavraia culicis strain floridensis.</title>
        <authorList>
            <consortium name="The Broad Institute Genome Sequencing Platform"/>
            <person name="Cuomo C."/>
            <person name="Becnel J."/>
            <person name="Sanscrainte N."/>
            <person name="Young S.K."/>
            <person name="Zeng Q."/>
            <person name="Gargeya S."/>
            <person name="Fitzgerald M."/>
            <person name="Haas B."/>
            <person name="Abouelleil A."/>
            <person name="Alvarado L."/>
            <person name="Arachchi H.M."/>
            <person name="Berlin A."/>
            <person name="Chapman S.B."/>
            <person name="Gearin G."/>
            <person name="Goldberg J."/>
            <person name="Griggs A."/>
            <person name="Gujja S."/>
            <person name="Hansen M."/>
            <person name="Heiman D."/>
            <person name="Howarth C."/>
            <person name="Larimer J."/>
            <person name="Lui A."/>
            <person name="MacDonald P.J.P."/>
            <person name="McCowen C."/>
            <person name="Montmayeur A."/>
            <person name="Murphy C."/>
            <person name="Neiman D."/>
            <person name="Pearson M."/>
            <person name="Priest M."/>
            <person name="Roberts A."/>
            <person name="Saif S."/>
            <person name="Shea T."/>
            <person name="Sisk P."/>
            <person name="Stolte C."/>
            <person name="Sykes S."/>
            <person name="Wortman J."/>
            <person name="Nusbaum C."/>
            <person name="Birren B."/>
        </authorList>
    </citation>
    <scope>NUCLEOTIDE SEQUENCE [LARGE SCALE GENOMIC DNA]</scope>
    <source>
        <strain evidence="2">floridensis</strain>
    </source>
</reference>
<protein>
    <submittedName>
        <fullName evidence="1">Uncharacterized protein</fullName>
    </submittedName>
</protein>
<dbReference type="HOGENOM" id="CLU_1403407_0_0_1"/>
<dbReference type="InParanoid" id="L2GXM5"/>
<evidence type="ECO:0000313" key="1">
    <source>
        <dbReference type="EMBL" id="ELA48048.1"/>
    </source>
</evidence>
<dbReference type="Proteomes" id="UP000011081">
    <property type="component" value="Unassembled WGS sequence"/>
</dbReference>
<dbReference type="VEuPathDB" id="MicrosporidiaDB:VCUG_00471"/>
<dbReference type="EMBL" id="GL877408">
    <property type="protein sequence ID" value="ELA48048.1"/>
    <property type="molecule type" value="Genomic_DNA"/>
</dbReference>
<dbReference type="AlphaFoldDB" id="L2GXM5"/>
<gene>
    <name evidence="1" type="ORF">VCUG_00471</name>
</gene>
<accession>L2GXM5</accession>
<dbReference type="RefSeq" id="XP_008073493.1">
    <property type="nucleotide sequence ID" value="XM_008075302.1"/>
</dbReference>
<keyword evidence="2" id="KW-1185">Reference proteome</keyword>